<reference evidence="4 5" key="1">
    <citation type="submission" date="2019-03" db="EMBL/GenBank/DDBJ databases">
        <title>Complete Genome Sequence of Leuconostoc kimchii strain NKJ218 Isolated from Homemade Kimchi.</title>
        <authorList>
            <person name="Jung J.Y."/>
            <person name="Jin H.M."/>
            <person name="Jung J.-W."/>
            <person name="Lee S.-Y."/>
            <person name="Ryu B.-G."/>
            <person name="Han S.-S."/>
            <person name="Kang H.K."/>
            <person name="Choi H.W."/>
            <person name="Chung E.J."/>
            <person name="Choi K.-M."/>
        </authorList>
    </citation>
    <scope>NUCLEOTIDE SEQUENCE [LARGE SCALE GENOMIC DNA]</scope>
    <source>
        <strain evidence="4 5">NKJ218</strain>
    </source>
</reference>
<dbReference type="PANTHER" id="PTHR10491">
    <property type="entry name" value="DTDP-4-DEHYDRORHAMNOSE REDUCTASE"/>
    <property type="match status" value="1"/>
</dbReference>
<dbReference type="CDD" id="cd05254">
    <property type="entry name" value="dTDP_HR_like_SDR_e"/>
    <property type="match status" value="1"/>
</dbReference>
<keyword evidence="2 4" id="KW-0560">Oxidoreductase</keyword>
<dbReference type="Gene3D" id="3.90.25.10">
    <property type="entry name" value="UDP-galactose 4-epimerase, domain 1"/>
    <property type="match status" value="1"/>
</dbReference>
<dbReference type="Proteomes" id="UP000295756">
    <property type="component" value="Chromosome"/>
</dbReference>
<sequence>MKFLITGANGQLGQELQKLLRERALDFVAFDSKQLDITNRVAVLAAFEKEQPDVVFHAAAYTKVDLAEDEGRELNWQVNVDGTKNVADAAKQYGAKLVAVSTDYVFDGTKNNDYVETDAVSPQNAYGRAKLAGELAVTESGADAYIVRTSWVFGEFGNNFVYTMQRLADTHPKLTVVNDQLGRPTWTRTLAEFMLHLITVKANYGIYHLSNEGTTTWFDFAREILKDTDVEVAPVTSAEFPQKAYRPRHSVMSLEKAEATGFEILNWREALEAFLIGLNVSDEK</sequence>
<proteinExistence type="inferred from homology"/>
<comment type="similarity">
    <text evidence="1 2">Belongs to the dTDP-4-dehydrorhamnose reductase family.</text>
</comment>
<dbReference type="PANTHER" id="PTHR10491:SF4">
    <property type="entry name" value="METHIONINE ADENOSYLTRANSFERASE 2 SUBUNIT BETA"/>
    <property type="match status" value="1"/>
</dbReference>
<keyword evidence="5" id="KW-1185">Reference proteome</keyword>
<dbReference type="Pfam" id="PF04321">
    <property type="entry name" value="RmlD_sub_bind"/>
    <property type="match status" value="1"/>
</dbReference>
<comment type="function">
    <text evidence="2">Catalyzes the reduction of dTDP-6-deoxy-L-lyxo-4-hexulose to yield dTDP-L-rhamnose.</text>
</comment>
<dbReference type="Gene3D" id="3.40.50.720">
    <property type="entry name" value="NAD(P)-binding Rossmann-like Domain"/>
    <property type="match status" value="1"/>
</dbReference>
<dbReference type="EC" id="1.1.1.133" evidence="2"/>
<dbReference type="SUPFAM" id="SSF51735">
    <property type="entry name" value="NAD(P)-binding Rossmann-fold domains"/>
    <property type="match status" value="1"/>
</dbReference>
<evidence type="ECO:0000313" key="5">
    <source>
        <dbReference type="Proteomes" id="UP000295756"/>
    </source>
</evidence>
<feature type="domain" description="RmlD-like substrate binding" evidence="3">
    <location>
        <begin position="1"/>
        <end position="275"/>
    </location>
</feature>
<dbReference type="EMBL" id="CP037939">
    <property type="protein sequence ID" value="QBR47870.1"/>
    <property type="molecule type" value="Genomic_DNA"/>
</dbReference>
<protein>
    <recommendedName>
        <fullName evidence="2">dTDP-4-dehydrorhamnose reductase</fullName>
        <ecNumber evidence="2">1.1.1.133</ecNumber>
    </recommendedName>
</protein>
<dbReference type="InterPro" id="IPR036291">
    <property type="entry name" value="NAD(P)-bd_dom_sf"/>
</dbReference>
<evidence type="ECO:0000259" key="3">
    <source>
        <dbReference type="Pfam" id="PF04321"/>
    </source>
</evidence>
<gene>
    <name evidence="4" type="primary">rfbD</name>
    <name evidence="4" type="ORF">EW139_06925</name>
</gene>
<keyword evidence="2" id="KW-0521">NADP</keyword>
<evidence type="ECO:0000256" key="2">
    <source>
        <dbReference type="RuleBase" id="RU364082"/>
    </source>
</evidence>
<accession>A0ABX5SNZ1</accession>
<name>A0ABX5SNZ1_9LACO</name>
<evidence type="ECO:0000256" key="1">
    <source>
        <dbReference type="ARBA" id="ARBA00010944"/>
    </source>
</evidence>
<dbReference type="RefSeq" id="WP_134833586.1">
    <property type="nucleotide sequence ID" value="NZ_CP037939.1"/>
</dbReference>
<dbReference type="InterPro" id="IPR029903">
    <property type="entry name" value="RmlD-like-bd"/>
</dbReference>
<organism evidence="4 5">
    <name type="scientific">Leuconostoc kimchii</name>
    <dbReference type="NCBI Taxonomy" id="136609"/>
    <lineage>
        <taxon>Bacteria</taxon>
        <taxon>Bacillati</taxon>
        <taxon>Bacillota</taxon>
        <taxon>Bacilli</taxon>
        <taxon>Lactobacillales</taxon>
        <taxon>Lactobacillaceae</taxon>
        <taxon>Leuconostoc</taxon>
    </lineage>
</organism>
<dbReference type="GO" id="GO:0008831">
    <property type="term" value="F:dTDP-4-dehydrorhamnose reductase activity"/>
    <property type="evidence" value="ECO:0007669"/>
    <property type="project" value="UniProtKB-EC"/>
</dbReference>
<dbReference type="InterPro" id="IPR005913">
    <property type="entry name" value="dTDP_dehydrorham_reduct"/>
</dbReference>
<dbReference type="NCBIfam" id="TIGR01214">
    <property type="entry name" value="rmlD"/>
    <property type="match status" value="1"/>
</dbReference>
<evidence type="ECO:0000313" key="4">
    <source>
        <dbReference type="EMBL" id="QBR47870.1"/>
    </source>
</evidence>
<comment type="pathway">
    <text evidence="2">Carbohydrate biosynthesis; dTDP-L-rhamnose biosynthesis.</text>
</comment>